<keyword evidence="1" id="KW-0812">Transmembrane</keyword>
<dbReference type="EMBL" id="JACOFT010000005">
    <property type="protein sequence ID" value="MBC3812487.1"/>
    <property type="molecule type" value="Genomic_DNA"/>
</dbReference>
<dbReference type="InterPro" id="IPR012902">
    <property type="entry name" value="N_methyl_site"/>
</dbReference>
<keyword evidence="1" id="KW-1133">Transmembrane helix</keyword>
<evidence type="ECO:0000256" key="1">
    <source>
        <dbReference type="SAM" id="Phobius"/>
    </source>
</evidence>
<keyword evidence="3" id="KW-1185">Reference proteome</keyword>
<evidence type="ECO:0000313" key="3">
    <source>
        <dbReference type="Proteomes" id="UP000637632"/>
    </source>
</evidence>
<dbReference type="RefSeq" id="WP_190480281.1">
    <property type="nucleotide sequence ID" value="NZ_JACOFT010000005.1"/>
</dbReference>
<dbReference type="NCBIfam" id="TIGR02532">
    <property type="entry name" value="IV_pilin_GFxxxE"/>
    <property type="match status" value="1"/>
</dbReference>
<feature type="transmembrane region" description="Helical" evidence="1">
    <location>
        <begin position="20"/>
        <end position="41"/>
    </location>
</feature>
<proteinExistence type="predicted"/>
<dbReference type="Pfam" id="PF07963">
    <property type="entry name" value="N_methyl"/>
    <property type="match status" value="1"/>
</dbReference>
<sequence>MKSNRFRLRYLSAGQQGFSLLEMIAALTILTIGSVVLFSWLGQTMGQLTRFQLQETESMARIQAVQFLSNQNPVATPAGKQIFDQFYLEWTSAAISETRESVSPQDGLGLYQITLYNVQSKAFHHDGREWFAFSVKLAGYKQVRNPTADKPF</sequence>
<organism evidence="2 3">
    <name type="scientific">Undibacterium aquatile</name>
    <dbReference type="NCBI Taxonomy" id="1537398"/>
    <lineage>
        <taxon>Bacteria</taxon>
        <taxon>Pseudomonadati</taxon>
        <taxon>Pseudomonadota</taxon>
        <taxon>Betaproteobacteria</taxon>
        <taxon>Burkholderiales</taxon>
        <taxon>Oxalobacteraceae</taxon>
        <taxon>Undibacterium</taxon>
    </lineage>
</organism>
<protein>
    <submittedName>
        <fullName evidence="2">Prepilin-type N-terminal cleavage/methylation domain-containing protein</fullName>
    </submittedName>
</protein>
<gene>
    <name evidence="2" type="ORF">H8K26_13655</name>
</gene>
<keyword evidence="1" id="KW-0472">Membrane</keyword>
<comment type="caution">
    <text evidence="2">The sequence shown here is derived from an EMBL/GenBank/DDBJ whole genome shotgun (WGS) entry which is preliminary data.</text>
</comment>
<reference evidence="2 3" key="1">
    <citation type="submission" date="2020-08" db="EMBL/GenBank/DDBJ databases">
        <title>Novel species isolated from subtropical streams in China.</title>
        <authorList>
            <person name="Lu H."/>
        </authorList>
    </citation>
    <scope>NUCLEOTIDE SEQUENCE [LARGE SCALE GENOMIC DNA]</scope>
    <source>
        <strain evidence="2 3">CCTCC AB 2015119</strain>
    </source>
</reference>
<name>A0ABR6XI69_9BURK</name>
<accession>A0ABR6XI69</accession>
<evidence type="ECO:0000313" key="2">
    <source>
        <dbReference type="EMBL" id="MBC3812487.1"/>
    </source>
</evidence>
<dbReference type="Proteomes" id="UP000637632">
    <property type="component" value="Unassembled WGS sequence"/>
</dbReference>
<dbReference type="PROSITE" id="PS00409">
    <property type="entry name" value="PROKAR_NTER_METHYL"/>
    <property type="match status" value="1"/>
</dbReference>